<dbReference type="PANTHER" id="PTHR30509">
    <property type="entry name" value="P-HYDROXYBENZOIC ACID EFFLUX PUMP SUBUNIT-RELATED"/>
    <property type="match status" value="1"/>
</dbReference>
<keyword evidence="2" id="KW-0813">Transport</keyword>
<dbReference type="Proteomes" id="UP000184096">
    <property type="component" value="Chromosome I"/>
</dbReference>
<gene>
    <name evidence="8" type="ORF">SAMN05444170_1601</name>
</gene>
<keyword evidence="3" id="KW-1003">Cell membrane</keyword>
<keyword evidence="6 7" id="KW-0472">Membrane</keyword>
<feature type="transmembrane region" description="Helical" evidence="7">
    <location>
        <begin position="62"/>
        <end position="81"/>
    </location>
</feature>
<dbReference type="EMBL" id="LT670849">
    <property type="protein sequence ID" value="SHN69728.1"/>
    <property type="molecule type" value="Genomic_DNA"/>
</dbReference>
<protein>
    <submittedName>
        <fullName evidence="8">Uncharacterized membrane protein YccC</fullName>
    </submittedName>
</protein>
<evidence type="ECO:0000313" key="8">
    <source>
        <dbReference type="EMBL" id="SHN69728.1"/>
    </source>
</evidence>
<comment type="subcellular location">
    <subcellularLocation>
        <location evidence="1">Cell membrane</location>
        <topology evidence="1">Multi-pass membrane protein</topology>
    </subcellularLocation>
</comment>
<evidence type="ECO:0000256" key="5">
    <source>
        <dbReference type="ARBA" id="ARBA00022989"/>
    </source>
</evidence>
<dbReference type="GO" id="GO:0022857">
    <property type="term" value="F:transmembrane transporter activity"/>
    <property type="evidence" value="ECO:0007669"/>
    <property type="project" value="InterPro"/>
</dbReference>
<dbReference type="RefSeq" id="WP_072817411.1">
    <property type="nucleotide sequence ID" value="NZ_LT670849.1"/>
</dbReference>
<evidence type="ECO:0000256" key="2">
    <source>
        <dbReference type="ARBA" id="ARBA00022448"/>
    </source>
</evidence>
<dbReference type="Pfam" id="PF04632">
    <property type="entry name" value="FUSC"/>
    <property type="match status" value="1"/>
</dbReference>
<dbReference type="InterPro" id="IPR006726">
    <property type="entry name" value="PHBA_efflux_AaeB/fusaric-R"/>
</dbReference>
<keyword evidence="9" id="KW-1185">Reference proteome</keyword>
<name>A0A1M7TGI8_9BRAD</name>
<keyword evidence="4 7" id="KW-0812">Transmembrane</keyword>
<proteinExistence type="predicted"/>
<evidence type="ECO:0000256" key="4">
    <source>
        <dbReference type="ARBA" id="ARBA00022692"/>
    </source>
</evidence>
<feature type="transmembrane region" description="Helical" evidence="7">
    <location>
        <begin position="12"/>
        <end position="33"/>
    </location>
</feature>
<dbReference type="GO" id="GO:0005886">
    <property type="term" value="C:plasma membrane"/>
    <property type="evidence" value="ECO:0007669"/>
    <property type="project" value="UniProtKB-SubCell"/>
</dbReference>
<dbReference type="PANTHER" id="PTHR30509:SF9">
    <property type="entry name" value="MULTIDRUG RESISTANCE PROTEIN MDTO"/>
    <property type="match status" value="1"/>
</dbReference>
<organism evidence="8 9">
    <name type="scientific">Bradyrhizobium erythrophlei</name>
    <dbReference type="NCBI Taxonomy" id="1437360"/>
    <lineage>
        <taxon>Bacteria</taxon>
        <taxon>Pseudomonadati</taxon>
        <taxon>Pseudomonadota</taxon>
        <taxon>Alphaproteobacteria</taxon>
        <taxon>Hyphomicrobiales</taxon>
        <taxon>Nitrobacteraceae</taxon>
        <taxon>Bradyrhizobium</taxon>
    </lineage>
</organism>
<feature type="transmembrane region" description="Helical" evidence="7">
    <location>
        <begin position="150"/>
        <end position="171"/>
    </location>
</feature>
<feature type="transmembrane region" description="Helical" evidence="7">
    <location>
        <begin position="366"/>
        <end position="387"/>
    </location>
</feature>
<evidence type="ECO:0000313" key="9">
    <source>
        <dbReference type="Proteomes" id="UP000184096"/>
    </source>
</evidence>
<feature type="transmembrane region" description="Helical" evidence="7">
    <location>
        <begin position="421"/>
        <end position="439"/>
    </location>
</feature>
<accession>A0A1M7TGI8</accession>
<dbReference type="OrthoDB" id="9807111at2"/>
<reference evidence="9" key="1">
    <citation type="submission" date="2016-11" db="EMBL/GenBank/DDBJ databases">
        <authorList>
            <person name="Varghese N."/>
            <person name="Submissions S."/>
        </authorList>
    </citation>
    <scope>NUCLEOTIDE SEQUENCE [LARGE SCALE GENOMIC DNA]</scope>
    <source>
        <strain evidence="9">GAS401</strain>
    </source>
</reference>
<evidence type="ECO:0000256" key="3">
    <source>
        <dbReference type="ARBA" id="ARBA00022475"/>
    </source>
</evidence>
<evidence type="ECO:0000256" key="6">
    <source>
        <dbReference type="ARBA" id="ARBA00023136"/>
    </source>
</evidence>
<sequence>MGLNSFMIRHAALIFTCKTFVAAMLALLAALWLDLPRPYWAMATVYITSQPLAGATSSKAFYRVLGTAIGASAAVAMVPNLVNAPELLSLAMALWIGLCLYLSLLMRQPRSYGFMLSGYTVALIGFPAVSDPGSMFDLALARFEEITLGIVFATLVSTVLLPRSVAPAVAGRVESWLKDARILARDVLLGNGSEGELRTQQLKLATDSVEIDALAGHLSYDQVADANTVGSLQMVRRQMMVLLPQLASIADRLAALNSLGARPAALDVLLDRIALWLMIDGGNERQPADDLRREIAELRPNLDKEASWDQIVLANLLIRLRDLVDISSDCRALERAIAQGSDPAQIKLAYEPEPGAELSRHRDHALALWSAASAAAAILICCALWIATGWTDGASAPMMAAVGCSFFAAQDDPAKGISNFGWWSLVAVIVVGTYLFAIIPAITDVEVLIAALAPTFLIYGFLIARPATSFIGMALAANTATLLALQSTYVANFQSFANTSIAFLFGMLMAAVVTRLGRTAGAAWIARRLMKTSWATLAVTAERRGLNDRAAFAGLMLDRLGLLTQRIAAMDDADRSDVVNLSQLRVGINIIDLRRARRSLAPATLEAIDRMLTALAVAARKHAGGAMPAELLKRIDIALARTVEEPAGKPREDALIGLTGIRRGLFPAAAAYAGEPAGQGTDEGTGEGMLVA</sequence>
<feature type="transmembrane region" description="Helical" evidence="7">
    <location>
        <begin position="112"/>
        <end position="130"/>
    </location>
</feature>
<feature type="transmembrane region" description="Helical" evidence="7">
    <location>
        <begin position="87"/>
        <end position="105"/>
    </location>
</feature>
<evidence type="ECO:0000256" key="7">
    <source>
        <dbReference type="SAM" id="Phobius"/>
    </source>
</evidence>
<keyword evidence="5 7" id="KW-1133">Transmembrane helix</keyword>
<evidence type="ECO:0000256" key="1">
    <source>
        <dbReference type="ARBA" id="ARBA00004651"/>
    </source>
</evidence>
<dbReference type="AlphaFoldDB" id="A0A1M7TGI8"/>
<feature type="transmembrane region" description="Helical" evidence="7">
    <location>
        <begin position="501"/>
        <end position="526"/>
    </location>
</feature>